<proteinExistence type="predicted"/>
<name>A0AAD4VMY1_PRUDU</name>
<gene>
    <name evidence="1" type="ORF">L3X38_026655</name>
</gene>
<comment type="caution">
    <text evidence="1">The sequence shown here is derived from an EMBL/GenBank/DDBJ whole genome shotgun (WGS) entry which is preliminary data.</text>
</comment>
<dbReference type="AlphaFoldDB" id="A0AAD4VMY1"/>
<evidence type="ECO:0000313" key="2">
    <source>
        <dbReference type="Proteomes" id="UP001054821"/>
    </source>
</evidence>
<reference evidence="1 2" key="1">
    <citation type="journal article" date="2022" name="G3 (Bethesda)">
        <title>Whole-genome sequence and methylome profiling of the almond [Prunus dulcis (Mill.) D.A. Webb] cultivar 'Nonpareil'.</title>
        <authorList>
            <person name="D'Amico-Willman K.M."/>
            <person name="Ouma W.Z."/>
            <person name="Meulia T."/>
            <person name="Sideli G.M."/>
            <person name="Gradziel T.M."/>
            <person name="Fresnedo-Ramirez J."/>
        </authorList>
    </citation>
    <scope>NUCLEOTIDE SEQUENCE [LARGE SCALE GENOMIC DNA]</scope>
    <source>
        <strain evidence="1">Clone GOH B32 T37-40</strain>
    </source>
</reference>
<keyword evidence="2" id="KW-1185">Reference proteome</keyword>
<dbReference type="EMBL" id="JAJFAZ020000005">
    <property type="protein sequence ID" value="KAI5327259.1"/>
    <property type="molecule type" value="Genomic_DNA"/>
</dbReference>
<sequence>MELRSHDMTSWSLHSHASYSGDESSGASMVPLTNLSLDLPPRARRLCHEGICNRYCNARQDKTIERRILNVADPGPIVSQLLSNQTASTSPMGSELFGGNTIQVPDSYFKRVEYAGTYLYDQTQALIQGDRW</sequence>
<protein>
    <submittedName>
        <fullName evidence="1">Uncharacterized protein</fullName>
    </submittedName>
</protein>
<accession>A0AAD4VMY1</accession>
<dbReference type="Proteomes" id="UP001054821">
    <property type="component" value="Chromosome 5"/>
</dbReference>
<evidence type="ECO:0000313" key="1">
    <source>
        <dbReference type="EMBL" id="KAI5327259.1"/>
    </source>
</evidence>
<organism evidence="1 2">
    <name type="scientific">Prunus dulcis</name>
    <name type="common">Almond</name>
    <name type="synonym">Amygdalus dulcis</name>
    <dbReference type="NCBI Taxonomy" id="3755"/>
    <lineage>
        <taxon>Eukaryota</taxon>
        <taxon>Viridiplantae</taxon>
        <taxon>Streptophyta</taxon>
        <taxon>Embryophyta</taxon>
        <taxon>Tracheophyta</taxon>
        <taxon>Spermatophyta</taxon>
        <taxon>Magnoliopsida</taxon>
        <taxon>eudicotyledons</taxon>
        <taxon>Gunneridae</taxon>
        <taxon>Pentapetalae</taxon>
        <taxon>rosids</taxon>
        <taxon>fabids</taxon>
        <taxon>Rosales</taxon>
        <taxon>Rosaceae</taxon>
        <taxon>Amygdaloideae</taxon>
        <taxon>Amygdaleae</taxon>
        <taxon>Prunus</taxon>
    </lineage>
</organism>